<evidence type="ECO:0000256" key="7">
    <source>
        <dbReference type="ARBA" id="ARBA00023014"/>
    </source>
</evidence>
<gene>
    <name evidence="11" type="ORF">GGR36_001825</name>
</gene>
<comment type="similarity">
    <text evidence="8 9">Belongs to the Mrp/NBP35 ATP-binding proteins family.</text>
</comment>
<dbReference type="NCBIfam" id="NF008669">
    <property type="entry name" value="PRK11670.1"/>
    <property type="match status" value="1"/>
</dbReference>
<dbReference type="Gene3D" id="3.40.50.300">
    <property type="entry name" value="P-loop containing nucleotide triphosphate hydrolases"/>
    <property type="match status" value="1"/>
</dbReference>
<accession>A0A840BQ09</accession>
<dbReference type="GO" id="GO:0051539">
    <property type="term" value="F:4 iron, 4 sulfur cluster binding"/>
    <property type="evidence" value="ECO:0007669"/>
    <property type="project" value="TreeGrafter"/>
</dbReference>
<evidence type="ECO:0000256" key="9">
    <source>
        <dbReference type="HAMAP-Rule" id="MF_02040"/>
    </source>
</evidence>
<comment type="similarity">
    <text evidence="2">In the C-terminal section; belongs to the Mrp/NBP35 ATP-binding proteins family.</text>
</comment>
<protein>
    <recommendedName>
        <fullName evidence="9">Iron-sulfur cluster carrier protein</fullName>
    </recommendedName>
</protein>
<keyword evidence="3 9" id="KW-0479">Metal-binding</keyword>
<proteinExistence type="inferred from homology"/>
<keyword evidence="5 9" id="KW-0067">ATP-binding</keyword>
<dbReference type="SUPFAM" id="SSF52540">
    <property type="entry name" value="P-loop containing nucleoside triphosphate hydrolases"/>
    <property type="match status" value="1"/>
</dbReference>
<sequence length="363" mass="38370">MGLSEKQVQEFVGGLTDPVSGKPFAAAKAVKSVRAEGGRIEVAIELGYPARSQHAAIAAGVETALRELPEVTAAQVSVSSRVVPHTVQGNVKLLPGVKNIVAVSSGKGGVGKSTTAVNLALALASEGARVGILDADIYGPSQPQMLGLHDARPESEDGKTMIPLQAHGLQANSIGFLVDVEQPMVWRGPMATQALRQLLMDTNWDDLDYLVIDMPPGTGDIQLTLAQIVPVTGAVIVTTPQDIALLDARKGLKMFEKVGIPILGIVENMSIHICSNCGHQEHIFGAGGGEKMCADYGVPFLGGLPLDIRIREQTDSGVPTVVADPQGPLADAYRSIARKVAISIAERQRDMRFKFPNIVVQNT</sequence>
<dbReference type="PANTHER" id="PTHR42961:SF2">
    <property type="entry name" value="IRON-SULFUR PROTEIN NUBPL"/>
    <property type="match status" value="1"/>
</dbReference>
<dbReference type="HAMAP" id="MF_02040">
    <property type="entry name" value="Mrp_NBP35"/>
    <property type="match status" value="1"/>
</dbReference>
<comment type="similarity">
    <text evidence="1">In the N-terminal section; belongs to the MIP18 family.</text>
</comment>
<name>A0A840BQ09_9RHOO</name>
<dbReference type="Proteomes" id="UP000561045">
    <property type="component" value="Unassembled WGS sequence"/>
</dbReference>
<feature type="binding site" evidence="9">
    <location>
        <begin position="106"/>
        <end position="113"/>
    </location>
    <ligand>
        <name>ATP</name>
        <dbReference type="ChEBI" id="CHEBI:30616"/>
    </ligand>
</feature>
<keyword evidence="7 9" id="KW-0411">Iron-sulfur</keyword>
<evidence type="ECO:0000256" key="2">
    <source>
        <dbReference type="ARBA" id="ARBA00008205"/>
    </source>
</evidence>
<organism evidence="11 12">
    <name type="scientific">Niveibacterium umoris</name>
    <dbReference type="NCBI Taxonomy" id="1193620"/>
    <lineage>
        <taxon>Bacteria</taxon>
        <taxon>Pseudomonadati</taxon>
        <taxon>Pseudomonadota</taxon>
        <taxon>Betaproteobacteria</taxon>
        <taxon>Rhodocyclales</taxon>
        <taxon>Rhodocyclaceae</taxon>
        <taxon>Niveibacterium</taxon>
    </lineage>
</organism>
<dbReference type="PROSITE" id="PS01215">
    <property type="entry name" value="MRP"/>
    <property type="match status" value="1"/>
</dbReference>
<evidence type="ECO:0000256" key="5">
    <source>
        <dbReference type="ARBA" id="ARBA00022840"/>
    </source>
</evidence>
<dbReference type="RefSeq" id="WP_183634312.1">
    <property type="nucleotide sequence ID" value="NZ_BAABLE010000011.1"/>
</dbReference>
<comment type="function">
    <text evidence="9">Binds and transfers iron-sulfur (Fe-S) clusters to target apoproteins. Can hydrolyze ATP.</text>
</comment>
<dbReference type="SUPFAM" id="SSF117916">
    <property type="entry name" value="Fe-S cluster assembly (FSCA) domain-like"/>
    <property type="match status" value="1"/>
</dbReference>
<reference evidence="11 12" key="1">
    <citation type="submission" date="2020-08" db="EMBL/GenBank/DDBJ databases">
        <title>Genomic Encyclopedia of Type Strains, Phase IV (KMG-IV): sequencing the most valuable type-strain genomes for metagenomic binning, comparative biology and taxonomic classification.</title>
        <authorList>
            <person name="Goeker M."/>
        </authorList>
    </citation>
    <scope>NUCLEOTIDE SEQUENCE [LARGE SCALE GENOMIC DNA]</scope>
    <source>
        <strain evidence="11 12">DSM 106739</strain>
    </source>
</reference>
<comment type="subunit">
    <text evidence="9">Homodimer.</text>
</comment>
<dbReference type="GO" id="GO:0140663">
    <property type="term" value="F:ATP-dependent FeS chaperone activity"/>
    <property type="evidence" value="ECO:0007669"/>
    <property type="project" value="InterPro"/>
</dbReference>
<dbReference type="InterPro" id="IPR033756">
    <property type="entry name" value="YlxH/NBP35"/>
</dbReference>
<comment type="caution">
    <text evidence="11">The sequence shown here is derived from an EMBL/GenBank/DDBJ whole genome shotgun (WGS) entry which is preliminary data.</text>
</comment>
<dbReference type="InterPro" id="IPR019591">
    <property type="entry name" value="Mrp/NBP35_ATP-bd"/>
</dbReference>
<dbReference type="InterPro" id="IPR044304">
    <property type="entry name" value="NUBPL-like"/>
</dbReference>
<evidence type="ECO:0000256" key="4">
    <source>
        <dbReference type="ARBA" id="ARBA00022741"/>
    </source>
</evidence>
<evidence type="ECO:0000259" key="10">
    <source>
        <dbReference type="Pfam" id="PF01883"/>
    </source>
</evidence>
<dbReference type="InterPro" id="IPR002744">
    <property type="entry name" value="MIP18-like"/>
</dbReference>
<dbReference type="InterPro" id="IPR034904">
    <property type="entry name" value="FSCA_dom_sf"/>
</dbReference>
<dbReference type="InterPro" id="IPR027417">
    <property type="entry name" value="P-loop_NTPase"/>
</dbReference>
<dbReference type="FunFam" id="3.40.50.300:FF:000418">
    <property type="entry name" value="Iron-sulfur cluster carrier protein"/>
    <property type="match status" value="1"/>
</dbReference>
<dbReference type="CDD" id="cd02037">
    <property type="entry name" value="Mrp_NBP35"/>
    <property type="match status" value="1"/>
</dbReference>
<dbReference type="GO" id="GO:0005524">
    <property type="term" value="F:ATP binding"/>
    <property type="evidence" value="ECO:0007669"/>
    <property type="project" value="UniProtKB-UniRule"/>
</dbReference>
<evidence type="ECO:0000313" key="12">
    <source>
        <dbReference type="Proteomes" id="UP000561045"/>
    </source>
</evidence>
<dbReference type="PANTHER" id="PTHR42961">
    <property type="entry name" value="IRON-SULFUR PROTEIN NUBPL"/>
    <property type="match status" value="1"/>
</dbReference>
<dbReference type="GO" id="GO:0005829">
    <property type="term" value="C:cytosol"/>
    <property type="evidence" value="ECO:0007669"/>
    <property type="project" value="TreeGrafter"/>
</dbReference>
<evidence type="ECO:0000256" key="6">
    <source>
        <dbReference type="ARBA" id="ARBA00023004"/>
    </source>
</evidence>
<dbReference type="EMBL" id="JACIET010000001">
    <property type="protein sequence ID" value="MBB4012517.1"/>
    <property type="molecule type" value="Genomic_DNA"/>
</dbReference>
<dbReference type="GO" id="GO:0016226">
    <property type="term" value="P:iron-sulfur cluster assembly"/>
    <property type="evidence" value="ECO:0007669"/>
    <property type="project" value="InterPro"/>
</dbReference>
<evidence type="ECO:0000313" key="11">
    <source>
        <dbReference type="EMBL" id="MBB4012517.1"/>
    </source>
</evidence>
<keyword evidence="4 9" id="KW-0547">Nucleotide-binding</keyword>
<evidence type="ECO:0000256" key="3">
    <source>
        <dbReference type="ARBA" id="ARBA00022723"/>
    </source>
</evidence>
<evidence type="ECO:0000256" key="1">
    <source>
        <dbReference type="ARBA" id="ARBA00007352"/>
    </source>
</evidence>
<keyword evidence="6 9" id="KW-0408">Iron</keyword>
<dbReference type="Gene3D" id="3.30.300.130">
    <property type="entry name" value="Fe-S cluster assembly (FSCA)"/>
    <property type="match status" value="1"/>
</dbReference>
<dbReference type="GO" id="GO:0016887">
    <property type="term" value="F:ATP hydrolysis activity"/>
    <property type="evidence" value="ECO:0007669"/>
    <property type="project" value="UniProtKB-UniRule"/>
</dbReference>
<dbReference type="InterPro" id="IPR000808">
    <property type="entry name" value="Mrp-like_CS"/>
</dbReference>
<keyword evidence="12" id="KW-1185">Reference proteome</keyword>
<dbReference type="AlphaFoldDB" id="A0A840BQ09"/>
<dbReference type="Pfam" id="PF10609">
    <property type="entry name" value="ParA"/>
    <property type="match status" value="1"/>
</dbReference>
<keyword evidence="9" id="KW-0378">Hydrolase</keyword>
<feature type="domain" description="MIP18 family-like" evidence="10">
    <location>
        <begin position="6"/>
        <end position="77"/>
    </location>
</feature>
<dbReference type="GO" id="GO:0046872">
    <property type="term" value="F:metal ion binding"/>
    <property type="evidence" value="ECO:0007669"/>
    <property type="project" value="UniProtKB-KW"/>
</dbReference>
<dbReference type="Pfam" id="PF01883">
    <property type="entry name" value="FeS_assembly_P"/>
    <property type="match status" value="1"/>
</dbReference>
<evidence type="ECO:0000256" key="8">
    <source>
        <dbReference type="ARBA" id="ARBA00024036"/>
    </source>
</evidence>